<proteinExistence type="predicted"/>
<protein>
    <submittedName>
        <fullName evidence="2">DUF1330 domain-containing protein</fullName>
    </submittedName>
</protein>
<evidence type="ECO:0000313" key="3">
    <source>
        <dbReference type="Proteomes" id="UP001379945"/>
    </source>
</evidence>
<dbReference type="Proteomes" id="UP001379945">
    <property type="component" value="Unassembled WGS sequence"/>
</dbReference>
<dbReference type="InterPro" id="IPR010753">
    <property type="entry name" value="DUF1330"/>
</dbReference>
<accession>A0ABU9C231</accession>
<organism evidence="2 3">
    <name type="scientific">Ideonella margarita</name>
    <dbReference type="NCBI Taxonomy" id="2984191"/>
    <lineage>
        <taxon>Bacteria</taxon>
        <taxon>Pseudomonadati</taxon>
        <taxon>Pseudomonadota</taxon>
        <taxon>Betaproteobacteria</taxon>
        <taxon>Burkholderiales</taxon>
        <taxon>Sphaerotilaceae</taxon>
        <taxon>Ideonella</taxon>
    </lineage>
</organism>
<dbReference type="Gene3D" id="3.30.70.100">
    <property type="match status" value="1"/>
</dbReference>
<dbReference type="SUPFAM" id="SSF54909">
    <property type="entry name" value="Dimeric alpha+beta barrel"/>
    <property type="match status" value="1"/>
</dbReference>
<gene>
    <name evidence="2" type="ORF">AACH00_06150</name>
</gene>
<dbReference type="InterPro" id="IPR011008">
    <property type="entry name" value="Dimeric_a/b-barrel"/>
</dbReference>
<name>A0ABU9C231_9BURK</name>
<sequence length="103" mass="11313">MTACYLIADVTVTDPERMAAYRVWSTRAMAEHGAEILVRGGAIEVLEGTWSPSRLVLLRFASREAAQAFYRSETYSHARTLRENAGVMRMVIADGVEPAPPAA</sequence>
<dbReference type="PANTHER" id="PTHR41521">
    <property type="match status" value="1"/>
</dbReference>
<evidence type="ECO:0000313" key="2">
    <source>
        <dbReference type="EMBL" id="MEK8045925.1"/>
    </source>
</evidence>
<dbReference type="EMBL" id="JBBUTI010000004">
    <property type="protein sequence ID" value="MEK8045925.1"/>
    <property type="molecule type" value="Genomic_DNA"/>
</dbReference>
<evidence type="ECO:0000259" key="1">
    <source>
        <dbReference type="Pfam" id="PF07045"/>
    </source>
</evidence>
<dbReference type="RefSeq" id="WP_341398206.1">
    <property type="nucleotide sequence ID" value="NZ_JBBUTI010000004.1"/>
</dbReference>
<keyword evidence="3" id="KW-1185">Reference proteome</keyword>
<comment type="caution">
    <text evidence="2">The sequence shown here is derived from an EMBL/GenBank/DDBJ whole genome shotgun (WGS) entry which is preliminary data.</text>
</comment>
<reference evidence="2 3" key="1">
    <citation type="submission" date="2024-04" db="EMBL/GenBank/DDBJ databases">
        <title>Novel species of the genus Ideonella isolated from streams.</title>
        <authorList>
            <person name="Lu H."/>
        </authorList>
    </citation>
    <scope>NUCLEOTIDE SEQUENCE [LARGE SCALE GENOMIC DNA]</scope>
    <source>
        <strain evidence="2 3">LYT19W</strain>
    </source>
</reference>
<feature type="domain" description="DUF1330" evidence="1">
    <location>
        <begin position="4"/>
        <end position="96"/>
    </location>
</feature>
<dbReference type="Pfam" id="PF07045">
    <property type="entry name" value="DUF1330"/>
    <property type="match status" value="1"/>
</dbReference>
<dbReference type="PANTHER" id="PTHR41521:SF4">
    <property type="entry name" value="BLR0684 PROTEIN"/>
    <property type="match status" value="1"/>
</dbReference>